<keyword evidence="1" id="KW-1133">Transmembrane helix</keyword>
<evidence type="ECO:0000256" key="1">
    <source>
        <dbReference type="SAM" id="Phobius"/>
    </source>
</evidence>
<reference evidence="2 3" key="1">
    <citation type="submission" date="2016-03" db="EMBL/GenBank/DDBJ databases">
        <title>Speciation and ecological success in dimly lit waters: horizontal gene transfer in a green sulfur bacteria bloom unveiled by metagenomic assembly.</title>
        <authorList>
            <person name="Llorens-Mares T."/>
            <person name="Liu Z."/>
            <person name="Allen L.Z."/>
            <person name="Rusch D.B."/>
            <person name="Craig M.T."/>
            <person name="Dupont C.L."/>
            <person name="Bryant D.A."/>
            <person name="Casamayor E.O."/>
        </authorList>
    </citation>
    <scope>NUCLEOTIDE SEQUENCE [LARGE SCALE GENOMIC DNA]</scope>
    <source>
        <strain evidence="2">CIII</strain>
    </source>
</reference>
<keyword evidence="1" id="KW-0812">Transmembrane</keyword>
<organism evidence="2 3">
    <name type="scientific">Pelodictyon luteolum</name>
    <dbReference type="NCBI Taxonomy" id="1100"/>
    <lineage>
        <taxon>Bacteria</taxon>
        <taxon>Pseudomonadati</taxon>
        <taxon>Chlorobiota</taxon>
        <taxon>Chlorobiia</taxon>
        <taxon>Chlorobiales</taxon>
        <taxon>Chlorobiaceae</taxon>
        <taxon>Chlorobium/Pelodictyon group</taxon>
        <taxon>Pelodictyon</taxon>
    </lineage>
</organism>
<evidence type="ECO:0000313" key="2">
    <source>
        <dbReference type="EMBL" id="KZK75055.1"/>
    </source>
</evidence>
<dbReference type="AlphaFoldDB" id="A0A165MBS7"/>
<name>A0A165MBS7_PELLU</name>
<comment type="caution">
    <text evidence="2">The sequence shown here is derived from an EMBL/GenBank/DDBJ whole genome shotgun (WGS) entry which is preliminary data.</text>
</comment>
<dbReference type="Proteomes" id="UP000076481">
    <property type="component" value="Unassembled WGS sequence"/>
</dbReference>
<feature type="transmembrane region" description="Helical" evidence="1">
    <location>
        <begin position="88"/>
        <end position="107"/>
    </location>
</feature>
<feature type="transmembrane region" description="Helical" evidence="1">
    <location>
        <begin position="49"/>
        <end position="67"/>
    </location>
</feature>
<keyword evidence="1" id="KW-0472">Membrane</keyword>
<dbReference type="EMBL" id="LVWG01000013">
    <property type="protein sequence ID" value="KZK75055.1"/>
    <property type="molecule type" value="Genomic_DNA"/>
</dbReference>
<accession>A0A165MBS7</accession>
<feature type="transmembrane region" description="Helical" evidence="1">
    <location>
        <begin position="119"/>
        <end position="137"/>
    </location>
</feature>
<protein>
    <submittedName>
        <fullName evidence="2">Uncharacterized protein</fullName>
    </submittedName>
</protein>
<sequence length="160" mass="17620">MARSSLFQEMKKTFLLHAIAAHFSSGLVPAALLYLLLTIQTGNVFFERTISHLILVTLFAVPVSIFSGVNDWRTKFRGAMAPIFMKKLMLSGLLFFLCLASLAIRFIHPDVMAEGGLLLGAYAGLHLAMLPVVILLGHYGRKLSSQLCQTGRPESPLNPY</sequence>
<evidence type="ECO:0000313" key="3">
    <source>
        <dbReference type="Proteomes" id="UP000076481"/>
    </source>
</evidence>
<proteinExistence type="predicted"/>
<dbReference type="RefSeq" id="WP_303680787.1">
    <property type="nucleotide sequence ID" value="NZ_LVWG01000013.1"/>
</dbReference>
<gene>
    <name evidence="2" type="ORF">A3K90_04365</name>
</gene>
<feature type="transmembrane region" description="Helical" evidence="1">
    <location>
        <begin position="14"/>
        <end position="37"/>
    </location>
</feature>